<evidence type="ECO:0000313" key="2">
    <source>
        <dbReference type="Proteomes" id="UP000186922"/>
    </source>
</evidence>
<dbReference type="Proteomes" id="UP000186922">
    <property type="component" value="Unassembled WGS sequence"/>
</dbReference>
<comment type="caution">
    <text evidence="1">The sequence shown here is derived from an EMBL/GenBank/DDBJ whole genome shotgun (WGS) entry which is preliminary data.</text>
</comment>
<keyword evidence="2" id="KW-1185">Reference proteome</keyword>
<protein>
    <submittedName>
        <fullName evidence="1">Uncharacterized protein</fullName>
    </submittedName>
</protein>
<dbReference type="AlphaFoldDB" id="A0A1D1VYX0"/>
<dbReference type="EMBL" id="BDGG01000013">
    <property type="protein sequence ID" value="GAV06281.1"/>
    <property type="molecule type" value="Genomic_DNA"/>
</dbReference>
<reference evidence="1 2" key="1">
    <citation type="journal article" date="2016" name="Nat. Commun.">
        <title>Extremotolerant tardigrade genome and improved radiotolerance of human cultured cells by tardigrade-unique protein.</title>
        <authorList>
            <person name="Hashimoto T."/>
            <person name="Horikawa D.D."/>
            <person name="Saito Y."/>
            <person name="Kuwahara H."/>
            <person name="Kozuka-Hata H."/>
            <person name="Shin-I T."/>
            <person name="Minakuchi Y."/>
            <person name="Ohishi K."/>
            <person name="Motoyama A."/>
            <person name="Aizu T."/>
            <person name="Enomoto A."/>
            <person name="Kondo K."/>
            <person name="Tanaka S."/>
            <person name="Hara Y."/>
            <person name="Koshikawa S."/>
            <person name="Sagara H."/>
            <person name="Miura T."/>
            <person name="Yokobori S."/>
            <person name="Miyagawa K."/>
            <person name="Suzuki Y."/>
            <person name="Kubo T."/>
            <person name="Oyama M."/>
            <person name="Kohara Y."/>
            <person name="Fujiyama A."/>
            <person name="Arakawa K."/>
            <person name="Katayama T."/>
            <person name="Toyoda A."/>
            <person name="Kunieda T."/>
        </authorList>
    </citation>
    <scope>NUCLEOTIDE SEQUENCE [LARGE SCALE GENOMIC DNA]</scope>
    <source>
        <strain evidence="1 2">YOKOZUNA-1</strain>
    </source>
</reference>
<evidence type="ECO:0000313" key="1">
    <source>
        <dbReference type="EMBL" id="GAV06281.1"/>
    </source>
</evidence>
<gene>
    <name evidence="1" type="primary">RvY_16298-1</name>
    <name evidence="1" type="synonym">RvY_16298.1</name>
    <name evidence="1" type="ORF">RvY_16298</name>
</gene>
<sequence>MVIDPVGSDLHHLWFCLTVGNFAVKSNCTRLAIDKPTVGPEAIATLRTSVYQHGTPNYECRRFYVSFWVRFSDRPVFTENPEDELRLRETDNHPSDARLYHTEVYHKAKHDIKNPNDNDCDKAVHNITANTELRTYYS</sequence>
<proteinExistence type="predicted"/>
<accession>A0A1D1VYX0</accession>
<name>A0A1D1VYX0_RAMVA</name>
<organism evidence="1 2">
    <name type="scientific">Ramazzottius varieornatus</name>
    <name type="common">Water bear</name>
    <name type="synonym">Tardigrade</name>
    <dbReference type="NCBI Taxonomy" id="947166"/>
    <lineage>
        <taxon>Eukaryota</taxon>
        <taxon>Metazoa</taxon>
        <taxon>Ecdysozoa</taxon>
        <taxon>Tardigrada</taxon>
        <taxon>Eutardigrada</taxon>
        <taxon>Parachela</taxon>
        <taxon>Hypsibioidea</taxon>
        <taxon>Ramazzottiidae</taxon>
        <taxon>Ramazzottius</taxon>
    </lineage>
</organism>